<dbReference type="EMBL" id="AP023093">
    <property type="protein sequence ID" value="BCE40758.1"/>
    <property type="molecule type" value="Genomic_DNA"/>
</dbReference>
<keyword evidence="6" id="KW-0472">Membrane</keyword>
<dbReference type="AlphaFoldDB" id="A0A809YS11"/>
<comment type="subcellular location">
    <subcellularLocation>
        <location evidence="1">Cell outer membrane</location>
    </subcellularLocation>
</comment>
<dbReference type="EMBL" id="AP023092">
    <property type="protein sequence ID" value="BCE31973.1"/>
    <property type="molecule type" value="Genomic_DNA"/>
</dbReference>
<feature type="coiled-coil region" evidence="8">
    <location>
        <begin position="207"/>
        <end position="234"/>
    </location>
</feature>
<name>A0A809YS11_9BRAD</name>
<proteinExistence type="inferred from homology"/>
<dbReference type="Gene3D" id="1.20.1600.10">
    <property type="entry name" value="Outer membrane efflux proteins (OEP)"/>
    <property type="match status" value="1"/>
</dbReference>
<organism evidence="10">
    <name type="scientific">Bradyrhizobium diazoefficiens</name>
    <dbReference type="NCBI Taxonomy" id="1355477"/>
    <lineage>
        <taxon>Bacteria</taxon>
        <taxon>Pseudomonadati</taxon>
        <taxon>Pseudomonadota</taxon>
        <taxon>Alphaproteobacteria</taxon>
        <taxon>Hyphomicrobiales</taxon>
        <taxon>Nitrobacteraceae</taxon>
        <taxon>Bradyrhizobium</taxon>
    </lineage>
</organism>
<dbReference type="InterPro" id="IPR051906">
    <property type="entry name" value="TolC-like"/>
</dbReference>
<dbReference type="Pfam" id="PF02321">
    <property type="entry name" value="OEP"/>
    <property type="match status" value="2"/>
</dbReference>
<reference evidence="11" key="3">
    <citation type="submission" date="2020-05" db="EMBL/GenBank/DDBJ databases">
        <title>Complete genome sequence of Bradyrhizobium diazoefficiens XF9 isolated from soybean nodule.</title>
        <authorList>
            <person name="Noda R."/>
            <person name="Kakizaki K."/>
            <person name="Minamisawa K."/>
        </authorList>
    </citation>
    <scope>NUCLEOTIDE SEQUENCE</scope>
    <source>
        <strain evidence="11">XF9</strain>
    </source>
</reference>
<evidence type="ECO:0000313" key="11">
    <source>
        <dbReference type="EMBL" id="BCE83382.1"/>
    </source>
</evidence>
<dbReference type="PANTHER" id="PTHR30026:SF22">
    <property type="entry name" value="OUTER MEMBRANE EFFLUX PROTEIN"/>
    <property type="match status" value="1"/>
</dbReference>
<dbReference type="GO" id="GO:1990281">
    <property type="term" value="C:efflux pump complex"/>
    <property type="evidence" value="ECO:0007669"/>
    <property type="project" value="TreeGrafter"/>
</dbReference>
<keyword evidence="3" id="KW-0813">Transport</keyword>
<dbReference type="InterPro" id="IPR003423">
    <property type="entry name" value="OMP_efflux"/>
</dbReference>
<keyword evidence="4" id="KW-1134">Transmembrane beta strand</keyword>
<protein>
    <submittedName>
        <fullName evidence="10">Membrane protein</fullName>
    </submittedName>
</protein>
<dbReference type="RefSeq" id="WP_028171352.1">
    <property type="nucleotide sequence ID" value="NZ_AP022639.1"/>
</dbReference>
<dbReference type="GO" id="GO:0009279">
    <property type="term" value="C:cell outer membrane"/>
    <property type="evidence" value="ECO:0007669"/>
    <property type="project" value="UniProtKB-SubCell"/>
</dbReference>
<dbReference type="GO" id="GO:0015562">
    <property type="term" value="F:efflux transmembrane transporter activity"/>
    <property type="evidence" value="ECO:0007669"/>
    <property type="project" value="InterPro"/>
</dbReference>
<evidence type="ECO:0000256" key="5">
    <source>
        <dbReference type="ARBA" id="ARBA00022692"/>
    </source>
</evidence>
<dbReference type="GO" id="GO:0015288">
    <property type="term" value="F:porin activity"/>
    <property type="evidence" value="ECO:0007669"/>
    <property type="project" value="TreeGrafter"/>
</dbReference>
<keyword evidence="8" id="KW-0175">Coiled coil</keyword>
<evidence type="ECO:0000256" key="7">
    <source>
        <dbReference type="ARBA" id="ARBA00023237"/>
    </source>
</evidence>
<accession>A0A809YS11</accession>
<evidence type="ECO:0000256" key="4">
    <source>
        <dbReference type="ARBA" id="ARBA00022452"/>
    </source>
</evidence>
<evidence type="ECO:0000256" key="1">
    <source>
        <dbReference type="ARBA" id="ARBA00004442"/>
    </source>
</evidence>
<dbReference type="FunFam" id="1.20.1600.10:FF:000033">
    <property type="entry name" value="Blr5467 protein"/>
    <property type="match status" value="1"/>
</dbReference>
<evidence type="ECO:0000256" key="8">
    <source>
        <dbReference type="SAM" id="Coils"/>
    </source>
</evidence>
<dbReference type="PANTHER" id="PTHR30026">
    <property type="entry name" value="OUTER MEMBRANE PROTEIN TOLC"/>
    <property type="match status" value="1"/>
</dbReference>
<keyword evidence="7" id="KW-0998">Cell outer membrane</keyword>
<dbReference type="EMBL" id="AP023098">
    <property type="protein sequence ID" value="BCE83382.1"/>
    <property type="molecule type" value="Genomic_DNA"/>
</dbReference>
<evidence type="ECO:0000256" key="6">
    <source>
        <dbReference type="ARBA" id="ARBA00023136"/>
    </source>
</evidence>
<evidence type="ECO:0000313" key="9">
    <source>
        <dbReference type="EMBL" id="BCE31973.1"/>
    </source>
</evidence>
<comment type="similarity">
    <text evidence="2">Belongs to the outer membrane factor (OMF) (TC 1.B.17) family.</text>
</comment>
<gene>
    <name evidence="9" type="ORF">XF2B_57420</name>
    <name evidence="10" type="ORF">XF3B_57890</name>
    <name evidence="11" type="ORF">XF9B_48030</name>
</gene>
<dbReference type="SUPFAM" id="SSF56954">
    <property type="entry name" value="Outer membrane efflux proteins (OEP)"/>
    <property type="match status" value="1"/>
</dbReference>
<evidence type="ECO:0000256" key="3">
    <source>
        <dbReference type="ARBA" id="ARBA00022448"/>
    </source>
</evidence>
<dbReference type="InterPro" id="IPR010130">
    <property type="entry name" value="T1SS_OMP_TolC"/>
</dbReference>
<evidence type="ECO:0000256" key="2">
    <source>
        <dbReference type="ARBA" id="ARBA00007613"/>
    </source>
</evidence>
<reference evidence="10" key="2">
    <citation type="submission" date="2020-05" db="EMBL/GenBank/DDBJ databases">
        <title>Complete genome sequence of Bradyrhizobium diazoefficiens XF3 isolated from soybean nodule.</title>
        <authorList>
            <person name="Noda R."/>
            <person name="Kakizaki K."/>
            <person name="Minamisawa K."/>
        </authorList>
    </citation>
    <scope>NUCLEOTIDE SEQUENCE</scope>
    <source>
        <strain evidence="10">XF3</strain>
    </source>
</reference>
<reference evidence="9" key="1">
    <citation type="submission" date="2020-05" db="EMBL/GenBank/DDBJ databases">
        <title>Complete genome sequence of Bradyrhizobium diazoefficiens XF2 isolated from soybean nodule.</title>
        <authorList>
            <person name="Noda R."/>
            <person name="Kakizaki K."/>
            <person name="Minamisawa K."/>
        </authorList>
    </citation>
    <scope>NUCLEOTIDE SEQUENCE</scope>
    <source>
        <strain evidence="9">XF2</strain>
    </source>
</reference>
<sequence length="572" mass="63246">MGDPATEFRKRAEVKLLKYIFVFTALALVPCGGALAEPFSINDALKQAVRTNPGVGEASANRRATESELRQTQSTLLPQVRVEARWGPEKFDQSAAVSTGTALPVPIVGNGSWRNGSQESVVVRQILFDGFASIHDIWRQTARVNAAAFRVRERTELIALDAAEAYVDVVRYLRLVTLSEQNVVTHEKIFSNVNTRFSGGRAGEGDLEQARERVENARATLAEFRRSLEESRARFRKVVGLEPINLRFPGPLGGLPTTRDEALATTVRFNPTIQAAQADADAAKHAFRVTDGAFVPTFSLEGRATHNDNTYPYLGVTHDDYSGKVVMSWDVFRGGQDVWRRSEMSERYVESTARHARLQRDAIESIDKAWAARTVTVTRIAALTRQLEADRKTIAAFQKEYELGQRSLIDLLNAQNQYFNALVSLTSARGVVVFADYQLLAAMGTLLEYLKSPPPVDAAPVDLGVFGTPDYKAPTLRVKLPQTGSEPLNVPVPAPERVPARLGYASEAPEPDAFKDRWPTRSNLPTMVGASEWITQRRSTDDPVILNTSPATAYAADRKPHWLATAFEPVQR</sequence>
<keyword evidence="5" id="KW-0812">Transmembrane</keyword>
<evidence type="ECO:0000313" key="10">
    <source>
        <dbReference type="EMBL" id="BCE40758.1"/>
    </source>
</evidence>
<dbReference type="NCBIfam" id="TIGR01844">
    <property type="entry name" value="type_I_sec_TolC"/>
    <property type="match status" value="1"/>
</dbReference>